<evidence type="ECO:0000313" key="5">
    <source>
        <dbReference type="Proteomes" id="UP001156882"/>
    </source>
</evidence>
<proteinExistence type="predicted"/>
<feature type="domain" description="Pyridoxamine 5'-phosphate oxidase N-terminal" evidence="2">
    <location>
        <begin position="33"/>
        <end position="152"/>
    </location>
</feature>
<keyword evidence="5" id="KW-1185">Reference proteome</keyword>
<feature type="region of interest" description="Disordered" evidence="1">
    <location>
        <begin position="1"/>
        <end position="28"/>
    </location>
</feature>
<evidence type="ECO:0000259" key="3">
    <source>
        <dbReference type="Pfam" id="PF10615"/>
    </source>
</evidence>
<dbReference type="EMBL" id="BSPC01000069">
    <property type="protein sequence ID" value="GLS23201.1"/>
    <property type="molecule type" value="Genomic_DNA"/>
</dbReference>
<dbReference type="PANTHER" id="PTHR13343:SF17">
    <property type="entry name" value="CELLULAR REPRESSOR OF E1A-STIMULATED GENES, ISOFORM A"/>
    <property type="match status" value="1"/>
</dbReference>
<gene>
    <name evidence="4" type="ORF">GCM10007874_62210</name>
</gene>
<dbReference type="Pfam" id="PF01243">
    <property type="entry name" value="PNPOx_N"/>
    <property type="match status" value="1"/>
</dbReference>
<evidence type="ECO:0000256" key="1">
    <source>
        <dbReference type="SAM" id="MobiDB-lite"/>
    </source>
</evidence>
<protein>
    <submittedName>
        <fullName evidence="4">Pyridoxamine 5'-phosphate oxidase</fullName>
    </submittedName>
</protein>
<comment type="caution">
    <text evidence="4">The sequence shown here is derived from an EMBL/GenBank/DDBJ whole genome shotgun (WGS) entry which is preliminary data.</text>
</comment>
<evidence type="ECO:0000313" key="4">
    <source>
        <dbReference type="EMBL" id="GLS23201.1"/>
    </source>
</evidence>
<organism evidence="4 5">
    <name type="scientific">Labrys miyagiensis</name>
    <dbReference type="NCBI Taxonomy" id="346912"/>
    <lineage>
        <taxon>Bacteria</taxon>
        <taxon>Pseudomonadati</taxon>
        <taxon>Pseudomonadota</taxon>
        <taxon>Alphaproteobacteria</taxon>
        <taxon>Hyphomicrobiales</taxon>
        <taxon>Xanthobacteraceae</taxon>
        <taxon>Labrys</taxon>
    </lineage>
</organism>
<dbReference type="InterPro" id="IPR037119">
    <property type="entry name" value="Haem_oxidase_HugZ-like_sf"/>
</dbReference>
<dbReference type="PANTHER" id="PTHR13343">
    <property type="entry name" value="CREG1 PROTEIN"/>
    <property type="match status" value="1"/>
</dbReference>
<feature type="compositionally biased region" description="Polar residues" evidence="1">
    <location>
        <begin position="7"/>
        <end position="18"/>
    </location>
</feature>
<dbReference type="InterPro" id="IPR012349">
    <property type="entry name" value="Split_barrel_FMN-bd"/>
</dbReference>
<sequence>MRRVFNPMSSTDTTRQPGQPNPAGQPVDFEPVAEAKALLRRIRAGALATIDAEDSSPFASLVNVATDVDGSPLLLLSRLAAHRANIEKDARISLLLSEGGKGDPLAHARLTVMGRAEIAEGEAVKTRFLARHPKSALYAGFPDFSFFKVALTGGHLNGGFARAARLSAEELLTDCSGAEALLEAEAGAIEHMNADHADAVRLYATKLAGTRDGPWRLTGIDPEGIDMAFADETARVLFAERVVDASALRKALVAMAAEARG</sequence>
<reference evidence="5" key="1">
    <citation type="journal article" date="2019" name="Int. J. Syst. Evol. Microbiol.">
        <title>The Global Catalogue of Microorganisms (GCM) 10K type strain sequencing project: providing services to taxonomists for standard genome sequencing and annotation.</title>
        <authorList>
            <consortium name="The Broad Institute Genomics Platform"/>
            <consortium name="The Broad Institute Genome Sequencing Center for Infectious Disease"/>
            <person name="Wu L."/>
            <person name="Ma J."/>
        </authorList>
    </citation>
    <scope>NUCLEOTIDE SEQUENCE [LARGE SCALE GENOMIC DNA]</scope>
    <source>
        <strain evidence="5">NBRC 101365</strain>
    </source>
</reference>
<dbReference type="Gene3D" id="3.20.180.10">
    <property type="entry name" value="PNP-oxidase-like"/>
    <property type="match status" value="1"/>
</dbReference>
<evidence type="ECO:0000259" key="2">
    <source>
        <dbReference type="Pfam" id="PF01243"/>
    </source>
</evidence>
<dbReference type="SUPFAM" id="SSF50475">
    <property type="entry name" value="FMN-binding split barrel"/>
    <property type="match status" value="1"/>
</dbReference>
<accession>A0ABQ6CS48</accession>
<dbReference type="Proteomes" id="UP001156882">
    <property type="component" value="Unassembled WGS sequence"/>
</dbReference>
<dbReference type="InterPro" id="IPR019595">
    <property type="entry name" value="DUF2470"/>
</dbReference>
<feature type="domain" description="DUF2470" evidence="3">
    <location>
        <begin position="186"/>
        <end position="255"/>
    </location>
</feature>
<dbReference type="InterPro" id="IPR011576">
    <property type="entry name" value="Pyridox_Oxase_N"/>
</dbReference>
<dbReference type="Pfam" id="PF10615">
    <property type="entry name" value="DUF2470"/>
    <property type="match status" value="1"/>
</dbReference>
<name>A0ABQ6CS48_9HYPH</name>
<dbReference type="Gene3D" id="2.30.110.10">
    <property type="entry name" value="Electron Transport, Fmn-binding Protein, Chain A"/>
    <property type="match status" value="1"/>
</dbReference>